<comment type="caution">
    <text evidence="3">The sequence shown here is derived from an EMBL/GenBank/DDBJ whole genome shotgun (WGS) entry which is preliminary data.</text>
</comment>
<reference evidence="3 4" key="1">
    <citation type="submission" date="2024-05" db="EMBL/GenBank/DDBJ databases">
        <title>A draft genome resource for the thread blight pathogen Marasmius tenuissimus strain MS-2.</title>
        <authorList>
            <person name="Yulfo-Soto G.E."/>
            <person name="Baruah I.K."/>
            <person name="Amoako-Attah I."/>
            <person name="Bukari Y."/>
            <person name="Meinhardt L.W."/>
            <person name="Bailey B.A."/>
            <person name="Cohen S.P."/>
        </authorList>
    </citation>
    <scope>NUCLEOTIDE SEQUENCE [LARGE SCALE GENOMIC DNA]</scope>
    <source>
        <strain evidence="3 4">MS-2</strain>
    </source>
</reference>
<dbReference type="InterPro" id="IPR051477">
    <property type="entry name" value="Expansin_CellWall"/>
</dbReference>
<dbReference type="Proteomes" id="UP001437256">
    <property type="component" value="Unassembled WGS sequence"/>
</dbReference>
<evidence type="ECO:0000256" key="1">
    <source>
        <dbReference type="ARBA" id="ARBA00022729"/>
    </source>
</evidence>
<dbReference type="CDD" id="cd22191">
    <property type="entry name" value="DPBB_RlpA_EXP_N-like"/>
    <property type="match status" value="1"/>
</dbReference>
<proteinExistence type="predicted"/>
<organism evidence="3 4">
    <name type="scientific">Marasmius tenuissimus</name>
    <dbReference type="NCBI Taxonomy" id="585030"/>
    <lineage>
        <taxon>Eukaryota</taxon>
        <taxon>Fungi</taxon>
        <taxon>Dikarya</taxon>
        <taxon>Basidiomycota</taxon>
        <taxon>Agaricomycotina</taxon>
        <taxon>Agaricomycetes</taxon>
        <taxon>Agaricomycetidae</taxon>
        <taxon>Agaricales</taxon>
        <taxon>Marasmiineae</taxon>
        <taxon>Marasmiaceae</taxon>
        <taxon>Marasmius</taxon>
    </lineage>
</organism>
<feature type="chain" id="PRO_5045833164" evidence="2">
    <location>
        <begin position="22"/>
        <end position="137"/>
    </location>
</feature>
<evidence type="ECO:0000256" key="2">
    <source>
        <dbReference type="SAM" id="SignalP"/>
    </source>
</evidence>
<dbReference type="SUPFAM" id="SSF50685">
    <property type="entry name" value="Barwin-like endoglucanases"/>
    <property type="match status" value="1"/>
</dbReference>
<feature type="signal peptide" evidence="2">
    <location>
        <begin position="1"/>
        <end position="21"/>
    </location>
</feature>
<dbReference type="PANTHER" id="PTHR31836">
    <property type="match status" value="1"/>
</dbReference>
<sequence>MIPFLPTLVFVFFASLMTASAAPVASSSHNLEKRLTHHGRGTWFRPGMGNCGKRNTDNDLIVAIGGNLYNRNGGGNCGQWVSITANGKTAYGLTRDSCPECSDDDLDMSPSLFKRFDNLDVGVLDIKWEFKPKGWTP</sequence>
<name>A0ABR3A8F3_9AGAR</name>
<accession>A0ABR3A8F3</accession>
<dbReference type="PANTHER" id="PTHR31836:SF25">
    <property type="entry name" value="RLPA-LIKE PROTEIN DOUBLE-PSI BETA-BARREL DOMAIN-CONTAINING PROTEIN"/>
    <property type="match status" value="1"/>
</dbReference>
<gene>
    <name evidence="3" type="ORF">AAF712_003148</name>
</gene>
<keyword evidence="4" id="KW-1185">Reference proteome</keyword>
<evidence type="ECO:0000313" key="3">
    <source>
        <dbReference type="EMBL" id="KAL0069878.1"/>
    </source>
</evidence>
<dbReference type="Gene3D" id="2.40.40.10">
    <property type="entry name" value="RlpA-like domain"/>
    <property type="match status" value="1"/>
</dbReference>
<dbReference type="EMBL" id="JBBXMP010000010">
    <property type="protein sequence ID" value="KAL0069878.1"/>
    <property type="molecule type" value="Genomic_DNA"/>
</dbReference>
<keyword evidence="1 2" id="KW-0732">Signal</keyword>
<dbReference type="InterPro" id="IPR036908">
    <property type="entry name" value="RlpA-like_sf"/>
</dbReference>
<protein>
    <submittedName>
        <fullName evidence="3">Uncharacterized protein</fullName>
    </submittedName>
</protein>
<evidence type="ECO:0000313" key="4">
    <source>
        <dbReference type="Proteomes" id="UP001437256"/>
    </source>
</evidence>